<proteinExistence type="predicted"/>
<protein>
    <submittedName>
        <fullName evidence="3">Uncharacterized protein</fullName>
    </submittedName>
</protein>
<evidence type="ECO:0000256" key="1">
    <source>
        <dbReference type="SAM" id="MobiDB-lite"/>
    </source>
</evidence>
<feature type="region of interest" description="Disordered" evidence="1">
    <location>
        <begin position="90"/>
        <end position="121"/>
    </location>
</feature>
<sequence length="535" mass="60443">MSCSLVSSSSEERHITRRRLSEDGAERYHPDKSQVDCESFWQEHGTNNNNNNNHTRHRHRHLFSFESVPDEAFDLPCRGDYYDLIMPTTQQSQEDGKNQGSPPPPPPEQEEEGEEDGGELVIPPHVIPINISVAIDYQKFGNGIPRRLTMVVEEYLNTTNVTLAFLSKEYSDGRHFIIDIIQPPNSNSKANSNTQPDNNTLPFIDNNNTNTNATALLQDAETLHLAAVSSRQGHLVGHANNTPFAWYYHIVYLAVHEEEERPNRQLSSIATSSNNNNIQPVDDAPLMAWLQVELQGIIYADILLQGPLGPYYDTNNYHDQDNFEARQISYIEWSLQADGFPIGGVAIPGHEDFDLQEQYRPPPPKDDDTVPPQPTTPAPTTSSDDDDQVIYYQPLSLTATSRQWWGLACLLTTLIAALVLTVVSNELAKRREREELWGNLLKAAQEDVEYLDVGWRFQEEEEKEEEDDNNYMTMQVFDKKGVGYRDGSSILLGGYEYKSTTALQQQQNETSSSSTVPRANHQSSYRVDPSVTPFG</sequence>
<feature type="compositionally biased region" description="Low complexity" evidence="1">
    <location>
        <begin position="504"/>
        <end position="515"/>
    </location>
</feature>
<feature type="transmembrane region" description="Helical" evidence="2">
    <location>
        <begin position="404"/>
        <end position="423"/>
    </location>
</feature>
<keyword evidence="2" id="KW-0812">Transmembrane</keyword>
<feature type="compositionally biased region" description="Polar residues" evidence="1">
    <location>
        <begin position="516"/>
        <end position="525"/>
    </location>
</feature>
<dbReference type="Proteomes" id="UP001153069">
    <property type="component" value="Unassembled WGS sequence"/>
</dbReference>
<feature type="compositionally biased region" description="Acidic residues" evidence="1">
    <location>
        <begin position="108"/>
        <end position="118"/>
    </location>
</feature>
<evidence type="ECO:0000256" key="2">
    <source>
        <dbReference type="SAM" id="Phobius"/>
    </source>
</evidence>
<dbReference type="EMBL" id="CAICTM010000527">
    <property type="protein sequence ID" value="CAB9512302.1"/>
    <property type="molecule type" value="Genomic_DNA"/>
</dbReference>
<accession>A0A9N8E0N6</accession>
<keyword evidence="4" id="KW-1185">Reference proteome</keyword>
<gene>
    <name evidence="3" type="ORF">SEMRO_528_G160860.1</name>
</gene>
<feature type="region of interest" description="Disordered" evidence="1">
    <location>
        <begin position="1"/>
        <end position="31"/>
    </location>
</feature>
<evidence type="ECO:0000313" key="3">
    <source>
        <dbReference type="EMBL" id="CAB9512302.1"/>
    </source>
</evidence>
<feature type="region of interest" description="Disordered" evidence="1">
    <location>
        <begin position="502"/>
        <end position="535"/>
    </location>
</feature>
<keyword evidence="2" id="KW-1133">Transmembrane helix</keyword>
<evidence type="ECO:0000313" key="4">
    <source>
        <dbReference type="Proteomes" id="UP001153069"/>
    </source>
</evidence>
<reference evidence="3" key="1">
    <citation type="submission" date="2020-06" db="EMBL/GenBank/DDBJ databases">
        <authorList>
            <consortium name="Plant Systems Biology data submission"/>
        </authorList>
    </citation>
    <scope>NUCLEOTIDE SEQUENCE</scope>
    <source>
        <strain evidence="3">D6</strain>
    </source>
</reference>
<keyword evidence="2" id="KW-0472">Membrane</keyword>
<organism evidence="3 4">
    <name type="scientific">Seminavis robusta</name>
    <dbReference type="NCBI Taxonomy" id="568900"/>
    <lineage>
        <taxon>Eukaryota</taxon>
        <taxon>Sar</taxon>
        <taxon>Stramenopiles</taxon>
        <taxon>Ochrophyta</taxon>
        <taxon>Bacillariophyta</taxon>
        <taxon>Bacillariophyceae</taxon>
        <taxon>Bacillariophycidae</taxon>
        <taxon>Naviculales</taxon>
        <taxon>Naviculaceae</taxon>
        <taxon>Seminavis</taxon>
    </lineage>
</organism>
<feature type="compositionally biased region" description="Basic and acidic residues" evidence="1">
    <location>
        <begin position="10"/>
        <end position="31"/>
    </location>
</feature>
<dbReference type="AlphaFoldDB" id="A0A9N8E0N6"/>
<feature type="region of interest" description="Disordered" evidence="1">
    <location>
        <begin position="354"/>
        <end position="387"/>
    </location>
</feature>
<comment type="caution">
    <text evidence="3">The sequence shown here is derived from an EMBL/GenBank/DDBJ whole genome shotgun (WGS) entry which is preliminary data.</text>
</comment>
<name>A0A9N8E0N6_9STRA</name>